<dbReference type="PRINTS" id="PR00990">
    <property type="entry name" value="RIBOKINASE"/>
</dbReference>
<proteinExistence type="inferred from homology"/>
<organism evidence="7 8">
    <name type="scientific">Plantactinospora endophytica</name>
    <dbReference type="NCBI Taxonomy" id="673535"/>
    <lineage>
        <taxon>Bacteria</taxon>
        <taxon>Bacillati</taxon>
        <taxon>Actinomycetota</taxon>
        <taxon>Actinomycetes</taxon>
        <taxon>Micromonosporales</taxon>
        <taxon>Micromonosporaceae</taxon>
        <taxon>Plantactinospora</taxon>
    </lineage>
</organism>
<dbReference type="Pfam" id="PF00294">
    <property type="entry name" value="PfkB"/>
    <property type="match status" value="2"/>
</dbReference>
<evidence type="ECO:0000259" key="6">
    <source>
        <dbReference type="Pfam" id="PF00294"/>
    </source>
</evidence>
<feature type="domain" description="Carbohydrate kinase PfkB" evidence="6">
    <location>
        <begin position="4"/>
        <end position="115"/>
    </location>
</feature>
<dbReference type="PANTHER" id="PTHR10584:SF157">
    <property type="entry name" value="SULFOFRUCTOSE KINASE"/>
    <property type="match status" value="1"/>
</dbReference>
<sequence>MPLEVVCVGVVTIDTIAVVDRVPGPDGRVVAAPFTVAGGGPAATAAVALARLGVPVGFCGVVGDDEDGERARALLDDAGVDTHWLTTRPGTATASSVVVVTRTTGERMIITSPSAPPDPASVPTHAARWLHVDQTGYGSVRAAIADAPAHRRAEVMVSVDGGNPIAGLDLRGVELYAPSVSALRAVFPVSPTDSDGDGGDVAAAMRAAAAAGARQVVATDGAHGSHVLVDGAARLVPPVAVPTLSSSGSTIGAGDVFHGALLAGLVEGRPLTDAAAWANAVAALSCRALDGQSGIPDAAEARQFLGTHPGETHGPADPGRPTSTESTTNTRCTTMSARRSEHDPAGTSARTENHVW</sequence>
<dbReference type="InterPro" id="IPR011611">
    <property type="entry name" value="PfkB_dom"/>
</dbReference>
<evidence type="ECO:0000256" key="4">
    <source>
        <dbReference type="RuleBase" id="RU003704"/>
    </source>
</evidence>
<evidence type="ECO:0000313" key="7">
    <source>
        <dbReference type="EMBL" id="GIG87820.1"/>
    </source>
</evidence>
<dbReference type="Proteomes" id="UP000646749">
    <property type="component" value="Unassembled WGS sequence"/>
</dbReference>
<feature type="compositionally biased region" description="Low complexity" evidence="5">
    <location>
        <begin position="322"/>
        <end position="336"/>
    </location>
</feature>
<dbReference type="EMBL" id="BONW01000013">
    <property type="protein sequence ID" value="GIG87820.1"/>
    <property type="molecule type" value="Genomic_DNA"/>
</dbReference>
<dbReference type="InterPro" id="IPR029056">
    <property type="entry name" value="Ribokinase-like"/>
</dbReference>
<comment type="similarity">
    <text evidence="1 4">Belongs to the carbohydrate kinase PfkB family.</text>
</comment>
<protein>
    <submittedName>
        <fullName evidence="7">Ribokinase</fullName>
    </submittedName>
</protein>
<keyword evidence="3 4" id="KW-0418">Kinase</keyword>
<dbReference type="PANTHER" id="PTHR10584">
    <property type="entry name" value="SUGAR KINASE"/>
    <property type="match status" value="1"/>
</dbReference>
<dbReference type="RefSeq" id="WP_203866366.1">
    <property type="nucleotide sequence ID" value="NZ_BONW01000013.1"/>
</dbReference>
<keyword evidence="8" id="KW-1185">Reference proteome</keyword>
<dbReference type="SUPFAM" id="SSF53613">
    <property type="entry name" value="Ribokinase-like"/>
    <property type="match status" value="1"/>
</dbReference>
<dbReference type="InterPro" id="IPR002173">
    <property type="entry name" value="Carboh/pur_kinase_PfkB_CS"/>
</dbReference>
<comment type="caution">
    <text evidence="7">The sequence shown here is derived from an EMBL/GenBank/DDBJ whole genome shotgun (WGS) entry which is preliminary data.</text>
</comment>
<dbReference type="Gene3D" id="3.40.1190.20">
    <property type="match status" value="1"/>
</dbReference>
<feature type="region of interest" description="Disordered" evidence="5">
    <location>
        <begin position="305"/>
        <end position="356"/>
    </location>
</feature>
<evidence type="ECO:0000313" key="8">
    <source>
        <dbReference type="Proteomes" id="UP000646749"/>
    </source>
</evidence>
<evidence type="ECO:0000256" key="2">
    <source>
        <dbReference type="ARBA" id="ARBA00022679"/>
    </source>
</evidence>
<gene>
    <name evidence="7" type="ORF">Pen02_27560</name>
</gene>
<keyword evidence="2 4" id="KW-0808">Transferase</keyword>
<name>A0ABQ4DZE4_9ACTN</name>
<evidence type="ECO:0000256" key="5">
    <source>
        <dbReference type="SAM" id="MobiDB-lite"/>
    </source>
</evidence>
<evidence type="ECO:0000256" key="1">
    <source>
        <dbReference type="ARBA" id="ARBA00010688"/>
    </source>
</evidence>
<evidence type="ECO:0000256" key="3">
    <source>
        <dbReference type="ARBA" id="ARBA00022777"/>
    </source>
</evidence>
<dbReference type="PROSITE" id="PS00584">
    <property type="entry name" value="PFKB_KINASES_2"/>
    <property type="match status" value="1"/>
</dbReference>
<dbReference type="InterPro" id="IPR002139">
    <property type="entry name" value="Ribo/fructo_kinase"/>
</dbReference>
<accession>A0ABQ4DZE4</accession>
<reference evidence="7 8" key="1">
    <citation type="submission" date="2021-01" db="EMBL/GenBank/DDBJ databases">
        <title>Whole genome shotgun sequence of Plantactinospora endophytica NBRC 110450.</title>
        <authorList>
            <person name="Komaki H."/>
            <person name="Tamura T."/>
        </authorList>
    </citation>
    <scope>NUCLEOTIDE SEQUENCE [LARGE SCALE GENOMIC DNA]</scope>
    <source>
        <strain evidence="7 8">NBRC 110450</strain>
    </source>
</reference>
<feature type="domain" description="Carbohydrate kinase PfkB" evidence="6">
    <location>
        <begin position="200"/>
        <end position="297"/>
    </location>
</feature>